<dbReference type="RefSeq" id="WP_209379162.1">
    <property type="nucleotide sequence ID" value="NZ_JAGIZB010000007.1"/>
</dbReference>
<evidence type="ECO:0000256" key="3">
    <source>
        <dbReference type="ARBA" id="ARBA00023002"/>
    </source>
</evidence>
<dbReference type="SUPFAM" id="SSF52833">
    <property type="entry name" value="Thioredoxin-like"/>
    <property type="match status" value="1"/>
</dbReference>
<comment type="caution">
    <text evidence="5">The sequence shown here is derived from an EMBL/GenBank/DDBJ whole genome shotgun (WGS) entry which is preliminary data.</text>
</comment>
<dbReference type="EMBL" id="JAGIZB010000007">
    <property type="protein sequence ID" value="MBP0444908.1"/>
    <property type="molecule type" value="Genomic_DNA"/>
</dbReference>
<reference evidence="5 6" key="1">
    <citation type="submission" date="2021-03" db="EMBL/GenBank/DDBJ databases">
        <authorList>
            <person name="So Y."/>
        </authorList>
    </citation>
    <scope>NUCLEOTIDE SEQUENCE [LARGE SCALE GENOMIC DNA]</scope>
    <source>
        <strain evidence="5 6">SSH11</strain>
    </source>
</reference>
<dbReference type="Gene3D" id="3.40.30.10">
    <property type="entry name" value="Glutaredoxin"/>
    <property type="match status" value="1"/>
</dbReference>
<evidence type="ECO:0000256" key="4">
    <source>
        <dbReference type="PROSITE-ProRule" id="PRU01282"/>
    </source>
</evidence>
<keyword evidence="6" id="KW-1185">Reference proteome</keyword>
<gene>
    <name evidence="5" type="ORF">J8J14_08935</name>
</gene>
<keyword evidence="2" id="KW-0059">Arsenical resistance</keyword>
<protein>
    <submittedName>
        <fullName evidence="5">Arsenate reductase (Glutaredoxin)</fullName>
    </submittedName>
</protein>
<evidence type="ECO:0000256" key="1">
    <source>
        <dbReference type="ARBA" id="ARBA00007198"/>
    </source>
</evidence>
<name>A0ABS4AEG0_9PROT</name>
<keyword evidence="3" id="KW-0560">Oxidoreductase</keyword>
<evidence type="ECO:0000256" key="2">
    <source>
        <dbReference type="ARBA" id="ARBA00022849"/>
    </source>
</evidence>
<sequence>MAGVTIWHNPACGTSRRVLEAIRAAGFEPEVVDYKRQPPGRAALAAAIAAAGLTPREAMRKKEGATWLADPRLDDGALLDTMAGDPALIERPFVFTPQGVRLCRPAERLAEILPG</sequence>
<dbReference type="Proteomes" id="UP000681594">
    <property type="component" value="Unassembled WGS sequence"/>
</dbReference>
<dbReference type="InterPro" id="IPR006660">
    <property type="entry name" value="Arsenate_reductase-like"/>
</dbReference>
<evidence type="ECO:0000313" key="6">
    <source>
        <dbReference type="Proteomes" id="UP000681594"/>
    </source>
</evidence>
<dbReference type="PANTHER" id="PTHR30041:SF5">
    <property type="entry name" value="ARSENATE REDUCTASE-RELATED"/>
    <property type="match status" value="1"/>
</dbReference>
<proteinExistence type="inferred from homology"/>
<comment type="similarity">
    <text evidence="1 4">Belongs to the ArsC family.</text>
</comment>
<dbReference type="PANTHER" id="PTHR30041">
    <property type="entry name" value="ARSENATE REDUCTASE"/>
    <property type="match status" value="1"/>
</dbReference>
<organism evidence="5 6">
    <name type="scientific">Pararoseomonas baculiformis</name>
    <dbReference type="NCBI Taxonomy" id="2820812"/>
    <lineage>
        <taxon>Bacteria</taxon>
        <taxon>Pseudomonadati</taxon>
        <taxon>Pseudomonadota</taxon>
        <taxon>Alphaproteobacteria</taxon>
        <taxon>Acetobacterales</taxon>
        <taxon>Acetobacteraceae</taxon>
        <taxon>Pararoseomonas</taxon>
    </lineage>
</organism>
<accession>A0ABS4AEG0</accession>
<dbReference type="PROSITE" id="PS51353">
    <property type="entry name" value="ARSC"/>
    <property type="match status" value="1"/>
</dbReference>
<dbReference type="Pfam" id="PF03960">
    <property type="entry name" value="ArsC"/>
    <property type="match status" value="1"/>
</dbReference>
<dbReference type="InterPro" id="IPR036249">
    <property type="entry name" value="Thioredoxin-like_sf"/>
</dbReference>
<evidence type="ECO:0000313" key="5">
    <source>
        <dbReference type="EMBL" id="MBP0444908.1"/>
    </source>
</evidence>